<feature type="transmembrane region" description="Helical" evidence="1">
    <location>
        <begin position="194"/>
        <end position="212"/>
    </location>
</feature>
<feature type="transmembrane region" description="Helical" evidence="1">
    <location>
        <begin position="399"/>
        <end position="421"/>
    </location>
</feature>
<reference evidence="2" key="1">
    <citation type="submission" date="2020-07" db="EMBL/GenBank/DDBJ databases">
        <title>Vallitalea pronyensis genome.</title>
        <authorList>
            <person name="Postec A."/>
        </authorList>
    </citation>
    <scope>NUCLEOTIDE SEQUENCE</scope>
    <source>
        <strain evidence="2">FatNI3</strain>
    </source>
</reference>
<keyword evidence="3" id="KW-1185">Reference proteome</keyword>
<keyword evidence="1" id="KW-0812">Transmembrane</keyword>
<feature type="transmembrane region" description="Helical" evidence="1">
    <location>
        <begin position="143"/>
        <end position="161"/>
    </location>
</feature>
<feature type="transmembrane region" description="Helical" evidence="1">
    <location>
        <begin position="249"/>
        <end position="266"/>
    </location>
</feature>
<evidence type="ECO:0000313" key="2">
    <source>
        <dbReference type="EMBL" id="QUI22841.1"/>
    </source>
</evidence>
<dbReference type="RefSeq" id="WP_212698336.1">
    <property type="nucleotide sequence ID" value="NZ_CP058649.1"/>
</dbReference>
<dbReference type="Proteomes" id="UP000683246">
    <property type="component" value="Chromosome"/>
</dbReference>
<keyword evidence="1" id="KW-1133">Transmembrane helix</keyword>
<protein>
    <submittedName>
        <fullName evidence="2">Uncharacterized protein</fullName>
    </submittedName>
</protein>
<dbReference type="KEGG" id="vpy:HZI73_11310"/>
<dbReference type="AlphaFoldDB" id="A0A8J8SGQ1"/>
<dbReference type="EMBL" id="CP058649">
    <property type="protein sequence ID" value="QUI22841.1"/>
    <property type="molecule type" value="Genomic_DNA"/>
</dbReference>
<feature type="transmembrane region" description="Helical" evidence="1">
    <location>
        <begin position="333"/>
        <end position="353"/>
    </location>
</feature>
<accession>A0A8J8SGQ1</accession>
<evidence type="ECO:0000313" key="3">
    <source>
        <dbReference type="Proteomes" id="UP000683246"/>
    </source>
</evidence>
<sequence length="456" mass="52759">MTPSPNIAIFLDAVCREIKYKKIHNPIKRELSEHITDQTEAYLVKGISQEEATYKAIQDMGDPILIGQSLNKTHRPRVNWTIIILISAIILLNSCFFYFRLFNNTFVWNGHSLFMHYIFYVPIGLLIFLFFYFLDYTLICRHIVLCYTLYIIGMICFILFSPVKNGGYLMAIHPALFFIPLFATIIYRLRYYNYKGIIVSLILFLPGILVIYETSFYYPVYIVTCSCMFLLLFSIKKDYIHVNSIVKKSLKYITLLILIYIGYRIYSKAVIFSHADQQGLGYLYHIIRETITNAKPFGSVSSISYLDTTSNALVNCLPGCYSSHFLLFFLGKLGYIPTLFIMAVLLIFIYELYKMMCKLQKGYGYLLSASCLLIVIIQILTSILSNIGVIFSFRSVVPFLSYDATSFVVNMALLGLSLSIYRRSHLMPERNIQSFDERITYKDGKLTIHIKKHIVQ</sequence>
<feature type="transmembrane region" description="Helical" evidence="1">
    <location>
        <begin position="365"/>
        <end position="393"/>
    </location>
</feature>
<feature type="transmembrane region" description="Helical" evidence="1">
    <location>
        <begin position="167"/>
        <end position="187"/>
    </location>
</feature>
<dbReference type="NCBIfam" id="NF038403">
    <property type="entry name" value="perm_prefix_1"/>
    <property type="match status" value="1"/>
</dbReference>
<feature type="transmembrane region" description="Helical" evidence="1">
    <location>
        <begin position="78"/>
        <end position="102"/>
    </location>
</feature>
<proteinExistence type="predicted"/>
<gene>
    <name evidence="2" type="ORF">HZI73_11310</name>
</gene>
<name>A0A8J8SGQ1_9FIRM</name>
<organism evidence="2 3">
    <name type="scientific">Vallitalea pronyensis</name>
    <dbReference type="NCBI Taxonomy" id="1348613"/>
    <lineage>
        <taxon>Bacteria</taxon>
        <taxon>Bacillati</taxon>
        <taxon>Bacillota</taxon>
        <taxon>Clostridia</taxon>
        <taxon>Lachnospirales</taxon>
        <taxon>Vallitaleaceae</taxon>
        <taxon>Vallitalea</taxon>
    </lineage>
</organism>
<dbReference type="InterPro" id="IPR047928">
    <property type="entry name" value="Perm_prefix_1"/>
</dbReference>
<feature type="transmembrane region" description="Helical" evidence="1">
    <location>
        <begin position="218"/>
        <end position="237"/>
    </location>
</feature>
<keyword evidence="1" id="KW-0472">Membrane</keyword>
<evidence type="ECO:0000256" key="1">
    <source>
        <dbReference type="SAM" id="Phobius"/>
    </source>
</evidence>
<feature type="transmembrane region" description="Helical" evidence="1">
    <location>
        <begin position="114"/>
        <end position="134"/>
    </location>
</feature>